<dbReference type="InterPro" id="IPR005950">
    <property type="entry name" value="ModA"/>
</dbReference>
<name>A0ABS5K0E3_9BACT</name>
<dbReference type="NCBIfam" id="TIGR01256">
    <property type="entry name" value="modA"/>
    <property type="match status" value="1"/>
</dbReference>
<dbReference type="Proteomes" id="UP000708576">
    <property type="component" value="Unassembled WGS sequence"/>
</dbReference>
<gene>
    <name evidence="4" type="primary">modA</name>
    <name evidence="4" type="ORF">KEM10_20280</name>
</gene>
<evidence type="ECO:0000256" key="2">
    <source>
        <dbReference type="ARBA" id="ARBA00022723"/>
    </source>
</evidence>
<reference evidence="4 5" key="1">
    <citation type="journal article" date="2015" name="Int. J. Syst. Evol. Microbiol.">
        <title>Carboxylicivirga linearis sp. nov., isolated from a sea cucumber culture pond.</title>
        <authorList>
            <person name="Wang F.Q."/>
            <person name="Zhou Y.X."/>
            <person name="Lin X.Z."/>
            <person name="Chen G.J."/>
            <person name="Du Z.J."/>
        </authorList>
    </citation>
    <scope>NUCLEOTIDE SEQUENCE [LARGE SCALE GENOMIC DNA]</scope>
    <source>
        <strain evidence="4 5">FB218</strain>
    </source>
</reference>
<dbReference type="EMBL" id="JAGUCO010000026">
    <property type="protein sequence ID" value="MBS2100635.1"/>
    <property type="molecule type" value="Genomic_DNA"/>
</dbReference>
<evidence type="ECO:0000313" key="4">
    <source>
        <dbReference type="EMBL" id="MBS2100635.1"/>
    </source>
</evidence>
<keyword evidence="3" id="KW-0732">Signal</keyword>
<comment type="caution">
    <text evidence="4">The sequence shown here is derived from an EMBL/GenBank/DDBJ whole genome shotgun (WGS) entry which is preliminary data.</text>
</comment>
<proteinExistence type="inferred from homology"/>
<accession>A0ABS5K0E3</accession>
<dbReference type="Pfam" id="PF13531">
    <property type="entry name" value="SBP_bac_11"/>
    <property type="match status" value="1"/>
</dbReference>
<protein>
    <submittedName>
        <fullName evidence="4">Molybdate ABC transporter substrate-binding protein</fullName>
    </submittedName>
</protein>
<evidence type="ECO:0000256" key="3">
    <source>
        <dbReference type="ARBA" id="ARBA00022729"/>
    </source>
</evidence>
<dbReference type="PROSITE" id="PS51257">
    <property type="entry name" value="PROKAR_LIPOPROTEIN"/>
    <property type="match status" value="1"/>
</dbReference>
<dbReference type="PANTHER" id="PTHR30632">
    <property type="entry name" value="MOLYBDATE-BINDING PERIPLASMIC PROTEIN"/>
    <property type="match status" value="1"/>
</dbReference>
<keyword evidence="2" id="KW-0479">Metal-binding</keyword>
<dbReference type="RefSeq" id="WP_212218867.1">
    <property type="nucleotide sequence ID" value="NZ_JAGUCO010000026.1"/>
</dbReference>
<dbReference type="SUPFAM" id="SSF53850">
    <property type="entry name" value="Periplasmic binding protein-like II"/>
    <property type="match status" value="1"/>
</dbReference>
<evidence type="ECO:0000313" key="5">
    <source>
        <dbReference type="Proteomes" id="UP000708576"/>
    </source>
</evidence>
<sequence>MKKNIISRIASVLILLIFISACSGSKSKETKDEVMVFAAASLTDVLSELVEVYENNHLTKIKLNLASSGTLARQIVQGGEADIYLSASKKWADYADSLGYIKNNLRSDIAMNELVLIVPNNSTIDSITINKETDFVSLLGQGRLSIGDPSHVPAGRYAKQSLDNLNAFNGLKEKLLPSKDVRSALMMVELGEAPLGIVYRTDALKSGKVKIAGPFPEESHKPIVYVAGVCNAKQNVVQFYEFLNSSKALPNWQKYGFKK</sequence>
<dbReference type="PIRSF" id="PIRSF004846">
    <property type="entry name" value="ModA"/>
    <property type="match status" value="1"/>
</dbReference>
<comment type="similarity">
    <text evidence="1">Belongs to the bacterial solute-binding protein ModA family.</text>
</comment>
<dbReference type="InterPro" id="IPR050682">
    <property type="entry name" value="ModA/WtpA"/>
</dbReference>
<keyword evidence="5" id="KW-1185">Reference proteome</keyword>
<dbReference type="PANTHER" id="PTHR30632:SF17">
    <property type="entry name" value="MOLYBDATE-BINDING PROTEIN MODA"/>
    <property type="match status" value="1"/>
</dbReference>
<dbReference type="Gene3D" id="3.40.190.10">
    <property type="entry name" value="Periplasmic binding protein-like II"/>
    <property type="match status" value="2"/>
</dbReference>
<evidence type="ECO:0000256" key="1">
    <source>
        <dbReference type="ARBA" id="ARBA00009175"/>
    </source>
</evidence>
<organism evidence="4 5">
    <name type="scientific">Carboxylicivirga linearis</name>
    <dbReference type="NCBI Taxonomy" id="1628157"/>
    <lineage>
        <taxon>Bacteria</taxon>
        <taxon>Pseudomonadati</taxon>
        <taxon>Bacteroidota</taxon>
        <taxon>Bacteroidia</taxon>
        <taxon>Marinilabiliales</taxon>
        <taxon>Marinilabiliaceae</taxon>
        <taxon>Carboxylicivirga</taxon>
    </lineage>
</organism>